<dbReference type="PANTHER" id="PTHR33387:SF3">
    <property type="entry name" value="DUF985 DOMAIN-CONTAINING PROTEIN"/>
    <property type="match status" value="1"/>
</dbReference>
<evidence type="ECO:0000313" key="3">
    <source>
        <dbReference type="Proteomes" id="UP000674938"/>
    </source>
</evidence>
<dbReference type="EMBL" id="JAEEGA010000016">
    <property type="protein sequence ID" value="MBP1043398.1"/>
    <property type="molecule type" value="Genomic_DNA"/>
</dbReference>
<sequence length="163" mass="18710">MKSAETWIKELNLAEHPEGGFYKRTEESELSITSEHGQRSLYTSIYFLLTPASPSHFHRLKSDEVWYYHDGQPLVVHCLFPDGRYEAIQLGKDVANGQRLHYTVPRGTIFGSSVPVDYGLVSCVVAPGFDFRDFELFTQAALLKEYPQHQEIIKELAYERLPD</sequence>
<dbReference type="CDD" id="cd06121">
    <property type="entry name" value="cupin_YML079wp"/>
    <property type="match status" value="1"/>
</dbReference>
<dbReference type="SUPFAM" id="SSF51182">
    <property type="entry name" value="RmlC-like cupins"/>
    <property type="match status" value="1"/>
</dbReference>
<feature type="domain" description="DUF985" evidence="1">
    <location>
        <begin position="6"/>
        <end position="137"/>
    </location>
</feature>
<evidence type="ECO:0000313" key="2">
    <source>
        <dbReference type="EMBL" id="MBP1043398.1"/>
    </source>
</evidence>
<dbReference type="Pfam" id="PF06172">
    <property type="entry name" value="Cupin_5"/>
    <property type="match status" value="1"/>
</dbReference>
<dbReference type="InterPro" id="IPR014710">
    <property type="entry name" value="RmlC-like_jellyroll"/>
</dbReference>
<protein>
    <submittedName>
        <fullName evidence="2">Cupin domain-containing protein</fullName>
    </submittedName>
</protein>
<keyword evidence="3" id="KW-1185">Reference proteome</keyword>
<name>A0A940PGA6_9ENTE</name>
<proteinExistence type="predicted"/>
<accession>A0A940PGA6</accession>
<dbReference type="Proteomes" id="UP000674938">
    <property type="component" value="Unassembled WGS sequence"/>
</dbReference>
<evidence type="ECO:0000259" key="1">
    <source>
        <dbReference type="Pfam" id="PF06172"/>
    </source>
</evidence>
<gene>
    <name evidence="2" type="ORF">I6N95_20455</name>
</gene>
<dbReference type="InterPro" id="IPR009327">
    <property type="entry name" value="Cupin_DUF985"/>
</dbReference>
<comment type="caution">
    <text evidence="2">The sequence shown here is derived from an EMBL/GenBank/DDBJ whole genome shotgun (WGS) entry which is preliminary data.</text>
</comment>
<dbReference type="RefSeq" id="WP_209531211.1">
    <property type="nucleotide sequence ID" value="NZ_JAEEGA010000016.1"/>
</dbReference>
<dbReference type="PANTHER" id="PTHR33387">
    <property type="entry name" value="RMLC-LIKE JELLY ROLL FOLD PROTEIN"/>
    <property type="match status" value="1"/>
</dbReference>
<dbReference type="Gene3D" id="2.60.120.10">
    <property type="entry name" value="Jelly Rolls"/>
    <property type="match status" value="1"/>
</dbReference>
<dbReference type="AlphaFoldDB" id="A0A940PGA6"/>
<reference evidence="2" key="1">
    <citation type="submission" date="2020-12" db="EMBL/GenBank/DDBJ databases">
        <title>Vagococcus allomyrinae sp. nov. and Enterococcus lavae sp. nov., isolated from the larvae of Allomyrina dichotoma.</title>
        <authorList>
            <person name="Lee S.D."/>
        </authorList>
    </citation>
    <scope>NUCLEOTIDE SEQUENCE</scope>
    <source>
        <strain evidence="2">BWB3-3</strain>
    </source>
</reference>
<dbReference type="InterPro" id="IPR011051">
    <property type="entry name" value="RmlC_Cupin_sf"/>
</dbReference>
<dbReference type="InterPro" id="IPR039935">
    <property type="entry name" value="YML079W-like"/>
</dbReference>
<organism evidence="2 3">
    <name type="scientific">Vagococcus allomyrinae</name>
    <dbReference type="NCBI Taxonomy" id="2794353"/>
    <lineage>
        <taxon>Bacteria</taxon>
        <taxon>Bacillati</taxon>
        <taxon>Bacillota</taxon>
        <taxon>Bacilli</taxon>
        <taxon>Lactobacillales</taxon>
        <taxon>Enterococcaceae</taxon>
        <taxon>Vagococcus</taxon>
    </lineage>
</organism>